<reference evidence="4" key="1">
    <citation type="journal article" date="2019" name="Int. J. Syst. Evol. Microbiol.">
        <title>The Global Catalogue of Microorganisms (GCM) 10K type strain sequencing project: providing services to taxonomists for standard genome sequencing and annotation.</title>
        <authorList>
            <consortium name="The Broad Institute Genomics Platform"/>
            <consortium name="The Broad Institute Genome Sequencing Center for Infectious Disease"/>
            <person name="Wu L."/>
            <person name="Ma J."/>
        </authorList>
    </citation>
    <scope>NUCLEOTIDE SEQUENCE [LARGE SCALE GENOMIC DNA]</scope>
    <source>
        <strain evidence="4">JCM 13501</strain>
    </source>
</reference>
<comment type="caution">
    <text evidence="3">The sequence shown here is derived from an EMBL/GenBank/DDBJ whole genome shotgun (WGS) entry which is preliminary data.</text>
</comment>
<dbReference type="RefSeq" id="WP_188867995.1">
    <property type="nucleotide sequence ID" value="NZ_BMNW01000011.1"/>
</dbReference>
<evidence type="ECO:0000313" key="4">
    <source>
        <dbReference type="Proteomes" id="UP000616499"/>
    </source>
</evidence>
<organism evidence="3 4">
    <name type="scientific">Pseudomonas asuensis</name>
    <dbReference type="NCBI Taxonomy" id="1825787"/>
    <lineage>
        <taxon>Bacteria</taxon>
        <taxon>Pseudomonadati</taxon>
        <taxon>Pseudomonadota</taxon>
        <taxon>Gammaproteobacteria</taxon>
        <taxon>Pseudomonadales</taxon>
        <taxon>Pseudomonadaceae</taxon>
        <taxon>Pseudomonas</taxon>
    </lineage>
</organism>
<feature type="region of interest" description="Disordered" evidence="1">
    <location>
        <begin position="69"/>
        <end position="109"/>
    </location>
</feature>
<proteinExistence type="predicted"/>
<dbReference type="NCBIfam" id="NF033884">
    <property type="entry name" value="conj_TraO_IncI1"/>
    <property type="match status" value="1"/>
</dbReference>
<accession>A0ABQ2H1D7</accession>
<evidence type="ECO:0000256" key="1">
    <source>
        <dbReference type="SAM" id="MobiDB-lite"/>
    </source>
</evidence>
<protein>
    <submittedName>
        <fullName evidence="3">TraO protein</fullName>
    </submittedName>
</protein>
<feature type="compositionally biased region" description="Low complexity" evidence="1">
    <location>
        <begin position="396"/>
        <end position="408"/>
    </location>
</feature>
<keyword evidence="4" id="KW-1185">Reference proteome</keyword>
<feature type="region of interest" description="Disordered" evidence="1">
    <location>
        <begin position="396"/>
        <end position="453"/>
    </location>
</feature>
<keyword evidence="2" id="KW-0812">Transmembrane</keyword>
<dbReference type="Proteomes" id="UP000616499">
    <property type="component" value="Unassembled WGS sequence"/>
</dbReference>
<dbReference type="CDD" id="cd16431">
    <property type="entry name" value="IcmE"/>
    <property type="match status" value="1"/>
</dbReference>
<sequence>MKAQADIGRNTKVLAIGALILVGTGLYIGFGYWQKGQNHASDIRRVQTGSATASQESPHYSQVLDRYNRKESAQAEANGDSYISVPSTAGPKDINNQQAKPTPQPEQPQIVYYQPAPQPQIQQAPSKADQKRTEEIKEQTKALLDMWVAQPHVVATVSNDMDTYAKSIRASQVTPNNTNSSLTPQPLNNLANGKVVDDFFVTPALLRTALDTDENSMVTAVVPTGKLAGAKLYAMGYKRLTNTIDMTFTSMSFNGRCYNVTAKPVDPETNRTSLSGEVNNRYFERIILPAIAAGIGRTGQLYERSSSENIITDSAVVQTYPSTPSGRNVAGTIVGGMAEQAGRVLANDAANMPQKQILKGMNETIGIQFVGGVYESNACPVDGQQGQNQAFMNMAQPASQPPQQMLPPGFGQRQFQNYGSGSSPYGSPYPYGSSPSGGYQQNYPLPNYGNVRY</sequence>
<keyword evidence="2" id="KW-0472">Membrane</keyword>
<feature type="transmembrane region" description="Helical" evidence="2">
    <location>
        <begin position="12"/>
        <end position="33"/>
    </location>
</feature>
<feature type="compositionally biased region" description="Low complexity" evidence="1">
    <location>
        <begin position="418"/>
        <end position="439"/>
    </location>
</feature>
<evidence type="ECO:0000313" key="3">
    <source>
        <dbReference type="EMBL" id="GGM26071.1"/>
    </source>
</evidence>
<dbReference type="InterPro" id="IPR049855">
    <property type="entry name" value="DotG/IcmE-like_C"/>
</dbReference>
<keyword evidence="2" id="KW-1133">Transmembrane helix</keyword>
<name>A0ABQ2H1D7_9PSED</name>
<dbReference type="EMBL" id="BMNW01000011">
    <property type="protein sequence ID" value="GGM26071.1"/>
    <property type="molecule type" value="Genomic_DNA"/>
</dbReference>
<gene>
    <name evidence="3" type="primary">traO-1</name>
    <name evidence="3" type="ORF">GCM10009425_41010</name>
</gene>
<evidence type="ECO:0000256" key="2">
    <source>
        <dbReference type="SAM" id="Phobius"/>
    </source>
</evidence>